<dbReference type="AlphaFoldDB" id="X6N5E5"/>
<evidence type="ECO:0000256" key="2">
    <source>
        <dbReference type="SAM" id="MobiDB-lite"/>
    </source>
</evidence>
<dbReference type="EMBL" id="ASPP01011888">
    <property type="protein sequence ID" value="ETO21163.1"/>
    <property type="molecule type" value="Genomic_DNA"/>
</dbReference>
<keyword evidence="4" id="KW-1185">Reference proteome</keyword>
<evidence type="ECO:0000256" key="1">
    <source>
        <dbReference type="SAM" id="Coils"/>
    </source>
</evidence>
<feature type="compositionally biased region" description="Low complexity" evidence="2">
    <location>
        <begin position="353"/>
        <end position="377"/>
    </location>
</feature>
<organism evidence="3 4">
    <name type="scientific">Reticulomyxa filosa</name>
    <dbReference type="NCBI Taxonomy" id="46433"/>
    <lineage>
        <taxon>Eukaryota</taxon>
        <taxon>Sar</taxon>
        <taxon>Rhizaria</taxon>
        <taxon>Retaria</taxon>
        <taxon>Foraminifera</taxon>
        <taxon>Monothalamids</taxon>
        <taxon>Reticulomyxidae</taxon>
        <taxon>Reticulomyxa</taxon>
    </lineage>
</organism>
<accession>X6N5E5</accession>
<keyword evidence="1" id="KW-0175">Coiled coil</keyword>
<gene>
    <name evidence="3" type="ORF">RFI_16043</name>
</gene>
<evidence type="ECO:0000313" key="3">
    <source>
        <dbReference type="EMBL" id="ETO21163.1"/>
    </source>
</evidence>
<feature type="coiled-coil region" evidence="1">
    <location>
        <begin position="898"/>
        <end position="947"/>
    </location>
</feature>
<reference evidence="3 4" key="1">
    <citation type="journal article" date="2013" name="Curr. Biol.">
        <title>The Genome of the Foraminiferan Reticulomyxa filosa.</title>
        <authorList>
            <person name="Glockner G."/>
            <person name="Hulsmann N."/>
            <person name="Schleicher M."/>
            <person name="Noegel A.A."/>
            <person name="Eichinger L."/>
            <person name="Gallinger C."/>
            <person name="Pawlowski J."/>
            <person name="Sierra R."/>
            <person name="Euteneuer U."/>
            <person name="Pillet L."/>
            <person name="Moustafa A."/>
            <person name="Platzer M."/>
            <person name="Groth M."/>
            <person name="Szafranski K."/>
            <person name="Schliwa M."/>
        </authorList>
    </citation>
    <scope>NUCLEOTIDE SEQUENCE [LARGE SCALE GENOMIC DNA]</scope>
</reference>
<feature type="region of interest" description="Disordered" evidence="2">
    <location>
        <begin position="329"/>
        <end position="377"/>
    </location>
</feature>
<protein>
    <submittedName>
        <fullName evidence="3">Dynein heavy chain</fullName>
    </submittedName>
</protein>
<dbReference type="OrthoDB" id="5986589at2759"/>
<proteinExistence type="predicted"/>
<name>X6N5E5_RETFI</name>
<comment type="caution">
    <text evidence="3">The sequence shown here is derived from an EMBL/GenBank/DDBJ whole genome shotgun (WGS) entry which is preliminary data.</text>
</comment>
<sequence length="1154" mass="132932">MSNTNQSQYLFEFHTSETLEVRLPEFGSSISNFTASFQTKLDRTGKLVTKAVTSEEKNIQNGQVTSQKSGTGPEIFSRQFSRKRSSRASLSALNRDRLRESIRLSTIKQTKLPTLNLPFLKDLLGIDFLEGKDAQSEKNGKAKTQELLVSKLEGLRAKINDEQLMNDPNIVEQLLQTGNDAIEYFIRNGTNTDIRFVYCVRGNTPYDLIVVTNTDELGEEFYTITCSNVTKIGGNEATYTTSLSRWIYESTIFHILQTIPTFKRFRESKSFRLWRGKVRHSHYQKQRKQVKKKLFQTNDSFRQPLQQIQNLLSEVKTLKMFEIKNHSNAKSNAVDTTNKNANDIKKNGHSNSNDTSINKSNPNNNNNNNSNSSQFINNSLPTMMRYNDNKEFEIEQLQHKEEAIKKLEELSDSIKLIVTQCVNQVKMKSNQYFFQQKMSLCNKSIPMQKQREMQELNTRNMIQSQNECNRLGDFIRLADQMFICSIVMAFLSSLNNMKQTLSLLSSNSSSVFSPSSSASLLEKSASSHPLSSLFTTHMLFQSGEDAARVPKQIDTCFSITNTDIKDSIITLIEHYIQAFDLVPRLVYVTNFRPLIATASCCRKGKLEGCGEGMARGSCIANDSDNGNSNGNGEEEDIGTFNPTKLHIIIHQDKHFEQCVNDIFHLIDKDFRRCQDISSKLDEFKLIHLQNMDWKCDDNKYKQFMDRFGAQVNMNKLVSTLDGGNGEDIILDLSVNMLMKDISDRNHSNEKIENKFITQYHSGIYFVDCKILKEELKVQGDMILKELKQVVAHLFHFKCMSIVHRFSLHLNYLKKKQFSPLLFAPNDQIASNSSFILPPLSQQSEPPTLETYAANVSKFKEIKLELNSIKEKHIIEISQLTVLIKNNHIDISASDRVLHKDMETMKVELEHQIIDYENEIALKKSIYVDQLSKQIQLSMQKIQALLNKLEAFMADWLNKFISSNSGSTKEAFSSNLDQILSQYLKHEISLEINDIKENTEKIQYYQTLFDETKYDFKTFTKCLAIFNALCVFFQVWKNFKVFLDQQLLLTLHEFQDSVFQNFLSNSLDEISAQDKIIQHNQVNQMFKYLKEQVFGYWQNAVDIIQKLKISIKTSKDWEILLSKLQMPVTKSNQRLTLNKLKVLGIFERKDIGNYI</sequence>
<feature type="compositionally biased region" description="Polar residues" evidence="2">
    <location>
        <begin position="59"/>
        <end position="70"/>
    </location>
</feature>
<evidence type="ECO:0000313" key="4">
    <source>
        <dbReference type="Proteomes" id="UP000023152"/>
    </source>
</evidence>
<dbReference type="Proteomes" id="UP000023152">
    <property type="component" value="Unassembled WGS sequence"/>
</dbReference>
<feature type="region of interest" description="Disordered" evidence="2">
    <location>
        <begin position="58"/>
        <end position="78"/>
    </location>
</feature>
<feature type="compositionally biased region" description="Polar residues" evidence="2">
    <location>
        <begin position="329"/>
        <end position="341"/>
    </location>
</feature>